<evidence type="ECO:0000313" key="3">
    <source>
        <dbReference type="EMBL" id="KAK6184804.1"/>
    </source>
</evidence>
<dbReference type="AlphaFoldDB" id="A0AAN8K5F1"/>
<dbReference type="Gene3D" id="1.25.40.10">
    <property type="entry name" value="Tetratricopeptide repeat domain"/>
    <property type="match status" value="2"/>
</dbReference>
<keyword evidence="1" id="KW-0802">TPR repeat</keyword>
<dbReference type="Proteomes" id="UP001347796">
    <property type="component" value="Unassembled WGS sequence"/>
</dbReference>
<protein>
    <submittedName>
        <fullName evidence="3">Uncharacterized protein</fullName>
    </submittedName>
</protein>
<gene>
    <name evidence="3" type="ORF">SNE40_007188</name>
</gene>
<dbReference type="Pfam" id="PF13181">
    <property type="entry name" value="TPR_8"/>
    <property type="match status" value="2"/>
</dbReference>
<dbReference type="PROSITE" id="PS50005">
    <property type="entry name" value="TPR"/>
    <property type="match status" value="1"/>
</dbReference>
<proteinExistence type="predicted"/>
<dbReference type="SUPFAM" id="SSF48452">
    <property type="entry name" value="TPR-like"/>
    <property type="match status" value="3"/>
</dbReference>
<dbReference type="InterPro" id="IPR042621">
    <property type="entry name" value="TTC23/TTC23L"/>
</dbReference>
<evidence type="ECO:0000313" key="4">
    <source>
        <dbReference type="Proteomes" id="UP001347796"/>
    </source>
</evidence>
<accession>A0AAN8K5F1</accession>
<feature type="region of interest" description="Disordered" evidence="2">
    <location>
        <begin position="1"/>
        <end position="77"/>
    </location>
</feature>
<feature type="compositionally biased region" description="Polar residues" evidence="2">
    <location>
        <begin position="56"/>
        <end position="66"/>
    </location>
</feature>
<organism evidence="3 4">
    <name type="scientific">Patella caerulea</name>
    <name type="common">Rayed Mediterranean limpet</name>
    <dbReference type="NCBI Taxonomy" id="87958"/>
    <lineage>
        <taxon>Eukaryota</taxon>
        <taxon>Metazoa</taxon>
        <taxon>Spiralia</taxon>
        <taxon>Lophotrochozoa</taxon>
        <taxon>Mollusca</taxon>
        <taxon>Gastropoda</taxon>
        <taxon>Patellogastropoda</taxon>
        <taxon>Patelloidea</taxon>
        <taxon>Patellidae</taxon>
        <taxon>Patella</taxon>
    </lineage>
</organism>
<dbReference type="SMART" id="SM00028">
    <property type="entry name" value="TPR"/>
    <property type="match status" value="3"/>
</dbReference>
<dbReference type="EMBL" id="JAZGQO010000006">
    <property type="protein sequence ID" value="KAK6184804.1"/>
    <property type="molecule type" value="Genomic_DNA"/>
</dbReference>
<dbReference type="PANTHER" id="PTHR14485:SF2">
    <property type="entry name" value="FUNGAL STAND N-TERMINAL GOODBYE DOMAIN-CONTAINING PROTEIN"/>
    <property type="match status" value="1"/>
</dbReference>
<dbReference type="PANTHER" id="PTHR14485">
    <property type="entry name" value="TETRATRICOPEPTIDE REPEAT PROTEIN 23"/>
    <property type="match status" value="1"/>
</dbReference>
<comment type="caution">
    <text evidence="3">The sequence shown here is derived from an EMBL/GenBank/DDBJ whole genome shotgun (WGS) entry which is preliminary data.</text>
</comment>
<dbReference type="InterPro" id="IPR011990">
    <property type="entry name" value="TPR-like_helical_dom_sf"/>
</dbReference>
<evidence type="ECO:0000256" key="1">
    <source>
        <dbReference type="PROSITE-ProRule" id="PRU00339"/>
    </source>
</evidence>
<dbReference type="InterPro" id="IPR019734">
    <property type="entry name" value="TPR_rpt"/>
</dbReference>
<name>A0AAN8K5F1_PATCE</name>
<feature type="compositionally biased region" description="Acidic residues" evidence="2">
    <location>
        <begin position="25"/>
        <end position="51"/>
    </location>
</feature>
<evidence type="ECO:0000256" key="2">
    <source>
        <dbReference type="SAM" id="MobiDB-lite"/>
    </source>
</evidence>
<keyword evidence="4" id="KW-1185">Reference proteome</keyword>
<feature type="repeat" description="TPR" evidence="1">
    <location>
        <begin position="187"/>
        <end position="220"/>
    </location>
</feature>
<sequence length="500" mass="56591">MSDGEIDPILPVVDISNNSRNGICDNDDEDYDSEFESNSELDEDDEEDVDEDNRNRSSPTSPNRNRTNTRQRKVKTVNGKKISIDMTPPDQKLHNCRLKAKKLEANKKADKAIHEYTKCLALSRIVYGNNHWKYAESHVNLAEAYLELKDYTAQAEYHSENAKNVMLHGIHTTSTQEEKADIYHVLTRIYYTLGKTYTSMKKYNEAEQALTKSNRIAEERSILSCVTVDQMDEINQNLSLASARLHGKQKKYALASADYDKTLELMKIRYGEDALQLIPVYQEYGRLEQSKGRHANHDKAIEQFLQAHSIASSHYKDGSMQSVDTALSLAQAYANTGQDEAEDSAKSYLNECVANCTIVYGPHHAKTLEVQDELARLLIRTDNQEEAMSILKSSINPKSEVFGDYSESVSDTYKLMASVHLSQGNLEKALKAYKKCYGIETLVLGKNHKKTKESLKTMEILMSSPGMSSKFVLDKADELQKRPRFNSVVNTNQPIGFKPQ</sequence>
<reference evidence="3 4" key="1">
    <citation type="submission" date="2024-01" db="EMBL/GenBank/DDBJ databases">
        <title>The genome of the rayed Mediterranean limpet Patella caerulea (Linnaeus, 1758).</title>
        <authorList>
            <person name="Anh-Thu Weber A."/>
            <person name="Halstead-Nussloch G."/>
        </authorList>
    </citation>
    <scope>NUCLEOTIDE SEQUENCE [LARGE SCALE GENOMIC DNA]</scope>
    <source>
        <strain evidence="3">AATW-2023a</strain>
        <tissue evidence="3">Whole specimen</tissue>
    </source>
</reference>